<keyword evidence="2 4" id="KW-0328">Glycosyltransferase</keyword>
<evidence type="ECO:0000256" key="2">
    <source>
        <dbReference type="ARBA" id="ARBA00022676"/>
    </source>
</evidence>
<dbReference type="AlphaFoldDB" id="A0A5H2X3L3"/>
<name>A0A5H2X3L3_MANIN</name>
<evidence type="ECO:0000256" key="4">
    <source>
        <dbReference type="RuleBase" id="RU003718"/>
    </source>
</evidence>
<evidence type="ECO:0000256" key="3">
    <source>
        <dbReference type="ARBA" id="ARBA00022679"/>
    </source>
</evidence>
<dbReference type="GO" id="GO:0080044">
    <property type="term" value="F:quercetin 7-O-glucosyltransferase activity"/>
    <property type="evidence" value="ECO:0007669"/>
    <property type="project" value="TreeGrafter"/>
</dbReference>
<accession>A0A5H2X3L3</accession>
<keyword evidence="3 4" id="KW-0808">Transferase</keyword>
<dbReference type="Gene3D" id="3.40.50.2000">
    <property type="entry name" value="Glycogen Phosphorylase B"/>
    <property type="match status" value="2"/>
</dbReference>
<evidence type="ECO:0000256" key="1">
    <source>
        <dbReference type="ARBA" id="ARBA00009995"/>
    </source>
</evidence>
<dbReference type="PANTHER" id="PTHR11926:SF1560">
    <property type="entry name" value="UDP-GLYCOSYLTRANSFERASE 74E1-RELATED"/>
    <property type="match status" value="1"/>
</dbReference>
<evidence type="ECO:0000256" key="5">
    <source>
        <dbReference type="RuleBase" id="RU362057"/>
    </source>
</evidence>
<reference evidence="6" key="1">
    <citation type="journal article" date="2019" name="Hort. J.">
        <title>Isolation of UDP:flavonoid 3-O-glycosyltransferase (UFGT)-like Genes and Expression Analysis of Genes Associated with Anthocyanin Accumulation in Mango 'Irwin' skin.</title>
        <authorList>
            <person name="Kanzaki S."/>
            <person name="Kamikawa S."/>
            <person name="Ichihi A."/>
            <person name="Tanaka Y."/>
            <person name="Shimizu K."/>
            <person name="Koeda S."/>
            <person name="Utsunomiya N."/>
        </authorList>
    </citation>
    <scope>NUCLEOTIDE SEQUENCE</scope>
</reference>
<dbReference type="SMR" id="A0A5H2X3L3"/>
<dbReference type="CDD" id="cd03784">
    <property type="entry name" value="GT1_Gtf-like"/>
    <property type="match status" value="1"/>
</dbReference>
<dbReference type="EMBL" id="LC474861">
    <property type="protein sequence ID" value="BBJ35510.1"/>
    <property type="molecule type" value="mRNA"/>
</dbReference>
<dbReference type="InterPro" id="IPR035595">
    <property type="entry name" value="UDP_glycos_trans_CS"/>
</dbReference>
<dbReference type="Pfam" id="PF00201">
    <property type="entry name" value="UDPGT"/>
    <property type="match status" value="1"/>
</dbReference>
<organism evidence="6">
    <name type="scientific">Mangifera indica</name>
    <name type="common">Mango</name>
    <dbReference type="NCBI Taxonomy" id="29780"/>
    <lineage>
        <taxon>Eukaryota</taxon>
        <taxon>Viridiplantae</taxon>
        <taxon>Streptophyta</taxon>
        <taxon>Embryophyta</taxon>
        <taxon>Tracheophyta</taxon>
        <taxon>Spermatophyta</taxon>
        <taxon>Magnoliopsida</taxon>
        <taxon>eudicotyledons</taxon>
        <taxon>Gunneridae</taxon>
        <taxon>Pentapetalae</taxon>
        <taxon>rosids</taxon>
        <taxon>malvids</taxon>
        <taxon>Sapindales</taxon>
        <taxon>Anacardiaceae</taxon>
        <taxon>Mangifera</taxon>
    </lineage>
</organism>
<dbReference type="EC" id="2.4.1.-" evidence="5"/>
<sequence>MSQTTATVGSHVAIFAFPFASHAAILLPVVHRLALSSPTTIFSFFTTLHSNKTLSSTCKHYLSLSNVRAFDLADGVPEGYLFTGKHQEDIELFMSAGPVNLRKAVETAVAETGKRVSCVVSDAFLWFTADIAKELDVAWVPCWTSGVNSLSAHVYTDLIREKIGVEGIEEHLDENLDFIPGMSKVRVRDLPEGVVFGNLQSLFSNMLHQMGRKLPQADAVFLNCFEELDLTTTNDLKSKFKKFLNVGPFTLLSTLPPAEVPDRNGCLSWLDGQKKAASVAYVSFGTAVKLPPAEVIAIAEALEADKVPFIWSLKENFQVDLPNGFKERTRSHGIVVPWAPQVDVLKHEAIGVFITHCGWNSMLESIVGGVPMICRPFFGDHRLNGRMIESVWEVGVNVEDGKFTKDGLIRKLDLVLRQEGGEKMRKKIRKPKEDLLKAIGPKGSSVKNFRMLSEIVSRPKWVD</sequence>
<gene>
    <name evidence="6" type="primary">UFGT3</name>
</gene>
<dbReference type="PROSITE" id="PS00375">
    <property type="entry name" value="UDPGT"/>
    <property type="match status" value="1"/>
</dbReference>
<dbReference type="FunFam" id="3.40.50.2000:FF:000129">
    <property type="entry name" value="Glycosyltransferase"/>
    <property type="match status" value="1"/>
</dbReference>
<dbReference type="PANTHER" id="PTHR11926">
    <property type="entry name" value="GLUCOSYL/GLUCURONOSYL TRANSFERASES"/>
    <property type="match status" value="1"/>
</dbReference>
<dbReference type="SUPFAM" id="SSF53756">
    <property type="entry name" value="UDP-Glycosyltransferase/glycogen phosphorylase"/>
    <property type="match status" value="1"/>
</dbReference>
<dbReference type="InterPro" id="IPR002213">
    <property type="entry name" value="UDP_glucos_trans"/>
</dbReference>
<evidence type="ECO:0000313" key="6">
    <source>
        <dbReference type="EMBL" id="BBJ35510.1"/>
    </source>
</evidence>
<dbReference type="GO" id="GO:0080043">
    <property type="term" value="F:quercetin 3-O-glucosyltransferase activity"/>
    <property type="evidence" value="ECO:0007669"/>
    <property type="project" value="TreeGrafter"/>
</dbReference>
<protein>
    <recommendedName>
        <fullName evidence="5">Glycosyltransferase</fullName>
        <ecNumber evidence="5">2.4.1.-</ecNumber>
    </recommendedName>
</protein>
<comment type="similarity">
    <text evidence="1 4">Belongs to the UDP-glycosyltransferase family.</text>
</comment>
<proteinExistence type="evidence at transcript level"/>
<dbReference type="FunFam" id="3.40.50.2000:FF:000091">
    <property type="entry name" value="Glycosyltransferase"/>
    <property type="match status" value="1"/>
</dbReference>